<dbReference type="Pfam" id="PF00155">
    <property type="entry name" value="Aminotran_1_2"/>
    <property type="match status" value="1"/>
</dbReference>
<evidence type="ECO:0000256" key="10">
    <source>
        <dbReference type="ARBA" id="ARBA00031945"/>
    </source>
</evidence>
<dbReference type="NCBIfam" id="TIGR01821">
    <property type="entry name" value="5aminolev_synth"/>
    <property type="match status" value="1"/>
</dbReference>
<dbReference type="InterPro" id="IPR015421">
    <property type="entry name" value="PyrdxlP-dep_Trfase_major"/>
</dbReference>
<comment type="cofactor">
    <cofactor evidence="1 13">
        <name>pyridoxal 5'-phosphate</name>
        <dbReference type="ChEBI" id="CHEBI:597326"/>
    </cofactor>
</comment>
<dbReference type="EMBL" id="GG662521">
    <property type="protein sequence ID" value="EAR83150.1"/>
    <property type="molecule type" value="Genomic_DNA"/>
</dbReference>
<dbReference type="GO" id="GO:0003870">
    <property type="term" value="F:5-aminolevulinate synthase activity"/>
    <property type="evidence" value="ECO:0007669"/>
    <property type="project" value="UniProtKB-EC"/>
</dbReference>
<dbReference type="AlphaFoldDB" id="Q22CW9"/>
<evidence type="ECO:0000256" key="13">
    <source>
        <dbReference type="RuleBase" id="RU003693"/>
    </source>
</evidence>
<dbReference type="EC" id="2.3.1.37" evidence="4"/>
<evidence type="ECO:0000256" key="9">
    <source>
        <dbReference type="ARBA" id="ARBA00031691"/>
    </source>
</evidence>
<dbReference type="GeneID" id="7830087"/>
<keyword evidence="16" id="KW-1185">Reference proteome</keyword>
<evidence type="ECO:0000256" key="7">
    <source>
        <dbReference type="ARBA" id="ARBA00023133"/>
    </source>
</evidence>
<keyword evidence="5" id="KW-0808">Transferase</keyword>
<dbReference type="InterPro" id="IPR004839">
    <property type="entry name" value="Aminotransferase_I/II_large"/>
</dbReference>
<dbReference type="FunCoup" id="Q22CW9">
    <property type="interactions" value="141"/>
</dbReference>
<evidence type="ECO:0000256" key="4">
    <source>
        <dbReference type="ARBA" id="ARBA00013257"/>
    </source>
</evidence>
<dbReference type="Gene3D" id="3.40.640.10">
    <property type="entry name" value="Type I PLP-dependent aspartate aminotransferase-like (Major domain)"/>
    <property type="match status" value="1"/>
</dbReference>
<keyword evidence="8" id="KW-0012">Acyltransferase</keyword>
<dbReference type="OMA" id="DQFFRNK"/>
<dbReference type="CDD" id="cd06454">
    <property type="entry name" value="KBL_like"/>
    <property type="match status" value="1"/>
</dbReference>
<dbReference type="InterPro" id="IPR010961">
    <property type="entry name" value="4pyrrol_synth_NH2levulA_synth"/>
</dbReference>
<dbReference type="InterPro" id="IPR001917">
    <property type="entry name" value="Aminotrans_II_pyridoxalP_BS"/>
</dbReference>
<evidence type="ECO:0000313" key="15">
    <source>
        <dbReference type="EMBL" id="EAR83150.1"/>
    </source>
</evidence>
<evidence type="ECO:0000256" key="12">
    <source>
        <dbReference type="ARBA" id="ARBA00047654"/>
    </source>
</evidence>
<dbReference type="InParanoid" id="Q22CW9"/>
<evidence type="ECO:0000256" key="1">
    <source>
        <dbReference type="ARBA" id="ARBA00001933"/>
    </source>
</evidence>
<protein>
    <recommendedName>
        <fullName evidence="4">5-aminolevulinate synthase</fullName>
        <ecNumber evidence="4">2.3.1.37</ecNumber>
    </recommendedName>
    <alternativeName>
        <fullName evidence="9">5-aminolevulinic acid synthase</fullName>
    </alternativeName>
    <alternativeName>
        <fullName evidence="10">Delta-ALA synthase</fullName>
    </alternativeName>
    <alternativeName>
        <fullName evidence="11">Delta-aminolevulinate synthase</fullName>
    </alternativeName>
</protein>
<dbReference type="FunFam" id="3.40.640.10:FF:000006">
    <property type="entry name" value="5-aminolevulinate synthase, mitochondrial"/>
    <property type="match status" value="1"/>
</dbReference>
<dbReference type="UniPathway" id="UPA00251">
    <property type="reaction ID" value="UER00375"/>
</dbReference>
<dbReference type="SUPFAM" id="SSF53383">
    <property type="entry name" value="PLP-dependent transferases"/>
    <property type="match status" value="1"/>
</dbReference>
<evidence type="ECO:0000256" key="11">
    <source>
        <dbReference type="ARBA" id="ARBA00032773"/>
    </source>
</evidence>
<proteinExistence type="inferred from homology"/>
<gene>
    <name evidence="15" type="ORF">TTHERM_01014670</name>
</gene>
<evidence type="ECO:0000259" key="14">
    <source>
        <dbReference type="Pfam" id="PF00155"/>
    </source>
</evidence>
<dbReference type="GO" id="GO:0006782">
    <property type="term" value="P:protoporphyrinogen IX biosynthetic process"/>
    <property type="evidence" value="ECO:0007669"/>
    <property type="project" value="UniProtKB-UniPathway"/>
</dbReference>
<dbReference type="eggNOG" id="KOG1360">
    <property type="taxonomic scope" value="Eukaryota"/>
</dbReference>
<dbReference type="PANTHER" id="PTHR13693:SF102">
    <property type="entry name" value="2-AMINO-3-KETOBUTYRATE COENZYME A LIGASE, MITOCHONDRIAL"/>
    <property type="match status" value="1"/>
</dbReference>
<evidence type="ECO:0000256" key="3">
    <source>
        <dbReference type="ARBA" id="ARBA00008392"/>
    </source>
</evidence>
<dbReference type="InterPro" id="IPR015424">
    <property type="entry name" value="PyrdxlP-dep_Trfase"/>
</dbReference>
<organism evidence="15 16">
    <name type="scientific">Tetrahymena thermophila (strain SB210)</name>
    <dbReference type="NCBI Taxonomy" id="312017"/>
    <lineage>
        <taxon>Eukaryota</taxon>
        <taxon>Sar</taxon>
        <taxon>Alveolata</taxon>
        <taxon>Ciliophora</taxon>
        <taxon>Intramacronucleata</taxon>
        <taxon>Oligohymenophorea</taxon>
        <taxon>Hymenostomatida</taxon>
        <taxon>Tetrahymenina</taxon>
        <taxon>Tetrahymenidae</taxon>
        <taxon>Tetrahymena</taxon>
    </lineage>
</organism>
<dbReference type="GO" id="GO:0005739">
    <property type="term" value="C:mitochondrion"/>
    <property type="evidence" value="ECO:0007669"/>
    <property type="project" value="TreeGrafter"/>
</dbReference>
<dbReference type="Gene3D" id="3.90.1150.10">
    <property type="entry name" value="Aspartate Aminotransferase, domain 1"/>
    <property type="match status" value="1"/>
</dbReference>
<comment type="catalytic activity">
    <reaction evidence="12">
        <text>succinyl-CoA + glycine + H(+) = 5-aminolevulinate + CO2 + CoA</text>
        <dbReference type="Rhea" id="RHEA:12921"/>
        <dbReference type="ChEBI" id="CHEBI:15378"/>
        <dbReference type="ChEBI" id="CHEBI:16526"/>
        <dbReference type="ChEBI" id="CHEBI:57287"/>
        <dbReference type="ChEBI" id="CHEBI:57292"/>
        <dbReference type="ChEBI" id="CHEBI:57305"/>
        <dbReference type="ChEBI" id="CHEBI:356416"/>
        <dbReference type="EC" id="2.3.1.37"/>
    </reaction>
</comment>
<dbReference type="KEGG" id="tet:TTHERM_01014670"/>
<feature type="domain" description="Aminotransferase class I/classII large" evidence="14">
    <location>
        <begin position="230"/>
        <end position="573"/>
    </location>
</feature>
<dbReference type="HOGENOM" id="CLU_015846_6_0_1"/>
<sequence>MKGLNKFIQANKQCPFLYNHFKIDVSRNQIASDFLKKFVNLCPHLKNANKMNEREASGQTVSACASTNTTTHVAAAASFFSKCPINHSKLLGKKEKCTGCPHNACLHSNEAPLLNEITEKTLQESSQKCPFVGLLNIDNSTETAASKLLKNQEEYEQSVKKNFIMKNKSIQLDNQETSEKELNEYDQQFANAIKGLKTEGRYRVFNHIKKIAGRFPKALYTDSATNETKEITVWCSNDYLGMGQHPTVRQAMIDAVKETGVGAGGTRNIGGSSIYHTQLESELADLHFKEKAIVMSSGFVANQGAINALTKVLKDVIYLSDEKNHASIIEGIRNSKADKVVWKHNDMEDLENKLKQLPLERNKIIIFESVYSMSGTISPIGEVCKLAKKYNALTFIDEVHAIGLYGKRGGGVAEMMGLMDQIDIFSGTLGKAYGCVGGYIAGNSLLIDCIRSFAQNFIFTTSIPPCIAQAAKTSIAYVKEHNELRERLHFIARLIKKRCNDKNIPILPNESHIIPVFIGDAKKAKMASDLLMQKYDIYVQPINYPTVPKGQELLRISPTPNHNEDMVEKLVLALEGVFEELQLRENFGQELSHNFTEPLSLAEKLIITA</sequence>
<comment type="pathway">
    <text evidence="2">Porphyrin-containing compound metabolism; protoporphyrin-IX biosynthesis; 5-aminolevulinate from glycine: step 1/1.</text>
</comment>
<evidence type="ECO:0000313" key="16">
    <source>
        <dbReference type="Proteomes" id="UP000009168"/>
    </source>
</evidence>
<evidence type="ECO:0000256" key="8">
    <source>
        <dbReference type="ARBA" id="ARBA00023315"/>
    </source>
</evidence>
<dbReference type="PROSITE" id="PS00599">
    <property type="entry name" value="AA_TRANSFER_CLASS_2"/>
    <property type="match status" value="1"/>
</dbReference>
<comment type="similarity">
    <text evidence="3 13">Belongs to the class-II pyridoxal-phosphate-dependent aminotransferase family.</text>
</comment>
<dbReference type="PANTHER" id="PTHR13693">
    <property type="entry name" value="CLASS II AMINOTRANSFERASE/8-AMINO-7-OXONONANOATE SYNTHASE"/>
    <property type="match status" value="1"/>
</dbReference>
<keyword evidence="7" id="KW-0350">Heme biosynthesis</keyword>
<keyword evidence="6 13" id="KW-0663">Pyridoxal phosphate</keyword>
<evidence type="ECO:0000256" key="6">
    <source>
        <dbReference type="ARBA" id="ARBA00022898"/>
    </source>
</evidence>
<dbReference type="Proteomes" id="UP000009168">
    <property type="component" value="Unassembled WGS sequence"/>
</dbReference>
<evidence type="ECO:0000256" key="5">
    <source>
        <dbReference type="ARBA" id="ARBA00022679"/>
    </source>
</evidence>
<accession>Q22CW9</accession>
<dbReference type="OrthoDB" id="10263824at2759"/>
<dbReference type="InterPro" id="IPR015422">
    <property type="entry name" value="PyrdxlP-dep_Trfase_small"/>
</dbReference>
<dbReference type="STRING" id="312017.Q22CW9"/>
<dbReference type="RefSeq" id="XP_001030813.1">
    <property type="nucleotide sequence ID" value="XM_001030813.1"/>
</dbReference>
<reference evidence="16" key="1">
    <citation type="journal article" date="2006" name="PLoS Biol.">
        <title>Macronuclear genome sequence of the ciliate Tetrahymena thermophila, a model eukaryote.</title>
        <authorList>
            <person name="Eisen J.A."/>
            <person name="Coyne R.S."/>
            <person name="Wu M."/>
            <person name="Wu D."/>
            <person name="Thiagarajan M."/>
            <person name="Wortman J.R."/>
            <person name="Badger J.H."/>
            <person name="Ren Q."/>
            <person name="Amedeo P."/>
            <person name="Jones K.M."/>
            <person name="Tallon L.J."/>
            <person name="Delcher A.L."/>
            <person name="Salzberg S.L."/>
            <person name="Silva J.C."/>
            <person name="Haas B.J."/>
            <person name="Majoros W.H."/>
            <person name="Farzad M."/>
            <person name="Carlton J.M."/>
            <person name="Smith R.K. Jr."/>
            <person name="Garg J."/>
            <person name="Pearlman R.E."/>
            <person name="Karrer K.M."/>
            <person name="Sun L."/>
            <person name="Manning G."/>
            <person name="Elde N.C."/>
            <person name="Turkewitz A.P."/>
            <person name="Asai D.J."/>
            <person name="Wilkes D.E."/>
            <person name="Wang Y."/>
            <person name="Cai H."/>
            <person name="Collins K."/>
            <person name="Stewart B.A."/>
            <person name="Lee S.R."/>
            <person name="Wilamowska K."/>
            <person name="Weinberg Z."/>
            <person name="Ruzzo W.L."/>
            <person name="Wloga D."/>
            <person name="Gaertig J."/>
            <person name="Frankel J."/>
            <person name="Tsao C.-C."/>
            <person name="Gorovsky M.A."/>
            <person name="Keeling P.J."/>
            <person name="Waller R.F."/>
            <person name="Patron N.J."/>
            <person name="Cherry J.M."/>
            <person name="Stover N.A."/>
            <person name="Krieger C.J."/>
            <person name="del Toro C."/>
            <person name="Ryder H.F."/>
            <person name="Williamson S.C."/>
            <person name="Barbeau R.A."/>
            <person name="Hamilton E.P."/>
            <person name="Orias E."/>
        </authorList>
    </citation>
    <scope>NUCLEOTIDE SEQUENCE [LARGE SCALE GENOMIC DNA]</scope>
    <source>
        <strain evidence="16">SB210</strain>
    </source>
</reference>
<evidence type="ECO:0000256" key="2">
    <source>
        <dbReference type="ARBA" id="ARBA00005029"/>
    </source>
</evidence>
<name>Q22CW9_TETTS</name>
<dbReference type="GO" id="GO:0030170">
    <property type="term" value="F:pyridoxal phosphate binding"/>
    <property type="evidence" value="ECO:0007669"/>
    <property type="project" value="InterPro"/>
</dbReference>
<dbReference type="InterPro" id="IPR050087">
    <property type="entry name" value="AON_synthase_class-II"/>
</dbReference>